<gene>
    <name evidence="1" type="ORF">KIW84_023776</name>
</gene>
<dbReference type="Proteomes" id="UP001058974">
    <property type="component" value="Chromosome 2"/>
</dbReference>
<sequence>MSLDVIQAVVRHCSMYYGLGLSLSLCLAFGSQATDVVGALLICSRIESLLKCNPAYRTFQLHDQQVGTQVTLPKLLNHLQSLLLGGAVWINCEVNILHEAFNHVDGVRALSLGIKSFVPYNVPKATFVSLDSARTLLETFFVTRYQKGDISNEHPAPAGNSCLTKLVRNSADASGNVLVNCSSGSVAPGQQLTVSSPMRTSVERLPLAPWKIPQN</sequence>
<evidence type="ECO:0000313" key="1">
    <source>
        <dbReference type="EMBL" id="KAI5437781.1"/>
    </source>
</evidence>
<accession>A0A9D5BC65</accession>
<organism evidence="1 2">
    <name type="scientific">Pisum sativum</name>
    <name type="common">Garden pea</name>
    <name type="synonym">Lathyrus oleraceus</name>
    <dbReference type="NCBI Taxonomy" id="3888"/>
    <lineage>
        <taxon>Eukaryota</taxon>
        <taxon>Viridiplantae</taxon>
        <taxon>Streptophyta</taxon>
        <taxon>Embryophyta</taxon>
        <taxon>Tracheophyta</taxon>
        <taxon>Spermatophyta</taxon>
        <taxon>Magnoliopsida</taxon>
        <taxon>eudicotyledons</taxon>
        <taxon>Gunneridae</taxon>
        <taxon>Pentapetalae</taxon>
        <taxon>rosids</taxon>
        <taxon>fabids</taxon>
        <taxon>Fabales</taxon>
        <taxon>Fabaceae</taxon>
        <taxon>Papilionoideae</taxon>
        <taxon>50 kb inversion clade</taxon>
        <taxon>NPAAA clade</taxon>
        <taxon>Hologalegina</taxon>
        <taxon>IRL clade</taxon>
        <taxon>Fabeae</taxon>
        <taxon>Lathyrus</taxon>
    </lineage>
</organism>
<dbReference type="Gramene" id="Psat02G0377600-T1">
    <property type="protein sequence ID" value="KAI5437781.1"/>
    <property type="gene ID" value="KIW84_023776"/>
</dbReference>
<evidence type="ECO:0000313" key="2">
    <source>
        <dbReference type="Proteomes" id="UP001058974"/>
    </source>
</evidence>
<dbReference type="EMBL" id="JAMSHJ010000002">
    <property type="protein sequence ID" value="KAI5437781.1"/>
    <property type="molecule type" value="Genomic_DNA"/>
</dbReference>
<proteinExistence type="predicted"/>
<dbReference type="AlphaFoldDB" id="A0A9D5BC65"/>
<reference evidence="1 2" key="1">
    <citation type="journal article" date="2022" name="Nat. Genet.">
        <title>Improved pea reference genome and pan-genome highlight genomic features and evolutionary characteristics.</title>
        <authorList>
            <person name="Yang T."/>
            <person name="Liu R."/>
            <person name="Luo Y."/>
            <person name="Hu S."/>
            <person name="Wang D."/>
            <person name="Wang C."/>
            <person name="Pandey M.K."/>
            <person name="Ge S."/>
            <person name="Xu Q."/>
            <person name="Li N."/>
            <person name="Li G."/>
            <person name="Huang Y."/>
            <person name="Saxena R.K."/>
            <person name="Ji Y."/>
            <person name="Li M."/>
            <person name="Yan X."/>
            <person name="He Y."/>
            <person name="Liu Y."/>
            <person name="Wang X."/>
            <person name="Xiang C."/>
            <person name="Varshney R.K."/>
            <person name="Ding H."/>
            <person name="Gao S."/>
            <person name="Zong X."/>
        </authorList>
    </citation>
    <scope>NUCLEOTIDE SEQUENCE [LARGE SCALE GENOMIC DNA]</scope>
    <source>
        <strain evidence="1 2">cv. Zhongwan 6</strain>
    </source>
</reference>
<protein>
    <submittedName>
        <fullName evidence="1">Uncharacterized protein</fullName>
    </submittedName>
</protein>
<comment type="caution">
    <text evidence="1">The sequence shown here is derived from an EMBL/GenBank/DDBJ whole genome shotgun (WGS) entry which is preliminary data.</text>
</comment>
<keyword evidence="2" id="KW-1185">Reference proteome</keyword>
<name>A0A9D5BC65_PEA</name>